<dbReference type="PANTHER" id="PTHR42305">
    <property type="entry name" value="MEMBRANE PROTEIN RV1733C-RELATED"/>
    <property type="match status" value="1"/>
</dbReference>
<evidence type="ECO:0008006" key="4">
    <source>
        <dbReference type="Google" id="ProtNLM"/>
    </source>
</evidence>
<sequence length="210" mass="22635">MTAPSEEVIEVAAYPSLPVRLWRTAPWQANSLMRMSDRTQWVIGLFAVAMVLIAVPLAGAAGTVQYAASVDRIHVENARKTPVQAMVTAEPERTIPANYRYGADDVQFEAEVQWSWSGHTATATADVPGGSRRGDEVTIWLGSDGEPTTAPAGADDAAVNGVGVGVAVLMAFWSGALVLVWGAGRLLDAHRAACWARDWDRFGRQKKYLP</sequence>
<dbReference type="RefSeq" id="WP_357782947.1">
    <property type="nucleotide sequence ID" value="NZ_JBFAKC010000004.1"/>
</dbReference>
<keyword evidence="3" id="KW-1185">Reference proteome</keyword>
<feature type="transmembrane region" description="Helical" evidence="1">
    <location>
        <begin position="157"/>
        <end position="181"/>
    </location>
</feature>
<evidence type="ECO:0000313" key="3">
    <source>
        <dbReference type="Proteomes" id="UP001551695"/>
    </source>
</evidence>
<reference evidence="2 3" key="1">
    <citation type="submission" date="2024-06" db="EMBL/GenBank/DDBJ databases">
        <title>The Natural Products Discovery Center: Release of the First 8490 Sequenced Strains for Exploring Actinobacteria Biosynthetic Diversity.</title>
        <authorList>
            <person name="Kalkreuter E."/>
            <person name="Kautsar S.A."/>
            <person name="Yang D."/>
            <person name="Bader C.D."/>
            <person name="Teijaro C.N."/>
            <person name="Fluegel L."/>
            <person name="Davis C.M."/>
            <person name="Simpson J.R."/>
            <person name="Lauterbach L."/>
            <person name="Steele A.D."/>
            <person name="Gui C."/>
            <person name="Meng S."/>
            <person name="Li G."/>
            <person name="Viehrig K."/>
            <person name="Ye F."/>
            <person name="Su P."/>
            <person name="Kiefer A.F."/>
            <person name="Nichols A."/>
            <person name="Cepeda A.J."/>
            <person name="Yan W."/>
            <person name="Fan B."/>
            <person name="Jiang Y."/>
            <person name="Adhikari A."/>
            <person name="Zheng C.-J."/>
            <person name="Schuster L."/>
            <person name="Cowan T.M."/>
            <person name="Smanski M.J."/>
            <person name="Chevrette M.G."/>
            <person name="De Carvalho L.P.S."/>
            <person name="Shen B."/>
        </authorList>
    </citation>
    <scope>NUCLEOTIDE SEQUENCE [LARGE SCALE GENOMIC DNA]</scope>
    <source>
        <strain evidence="2 3">NPDC050403</strain>
    </source>
</reference>
<evidence type="ECO:0000256" key="1">
    <source>
        <dbReference type="SAM" id="Phobius"/>
    </source>
</evidence>
<evidence type="ECO:0000313" key="2">
    <source>
        <dbReference type="EMBL" id="MEV0708274.1"/>
    </source>
</evidence>
<keyword evidence="1" id="KW-0812">Transmembrane</keyword>
<dbReference type="PANTHER" id="PTHR42305:SF1">
    <property type="entry name" value="MEMBRANE PROTEIN RV1733C-RELATED"/>
    <property type="match status" value="1"/>
</dbReference>
<comment type="caution">
    <text evidence="2">The sequence shown here is derived from an EMBL/GenBank/DDBJ whole genome shotgun (WGS) entry which is preliminary data.</text>
</comment>
<proteinExistence type="predicted"/>
<accession>A0ABV3FS85</accession>
<dbReference type="Proteomes" id="UP001551695">
    <property type="component" value="Unassembled WGS sequence"/>
</dbReference>
<keyword evidence="1" id="KW-0472">Membrane</keyword>
<dbReference type="InterPro" id="IPR039708">
    <property type="entry name" value="MT1774/Rv1733c-like"/>
</dbReference>
<name>A0ABV3FS85_9NOCA</name>
<keyword evidence="1" id="KW-1133">Transmembrane helix</keyword>
<feature type="transmembrane region" description="Helical" evidence="1">
    <location>
        <begin position="41"/>
        <end position="61"/>
    </location>
</feature>
<gene>
    <name evidence="2" type="ORF">AB0I48_11965</name>
</gene>
<protein>
    <recommendedName>
        <fullName evidence="4">DUF3592 domain-containing protein</fullName>
    </recommendedName>
</protein>
<organism evidence="2 3">
    <name type="scientific">Nocardia aurea</name>
    <dbReference type="NCBI Taxonomy" id="2144174"/>
    <lineage>
        <taxon>Bacteria</taxon>
        <taxon>Bacillati</taxon>
        <taxon>Actinomycetota</taxon>
        <taxon>Actinomycetes</taxon>
        <taxon>Mycobacteriales</taxon>
        <taxon>Nocardiaceae</taxon>
        <taxon>Nocardia</taxon>
    </lineage>
</organism>
<dbReference type="EMBL" id="JBFAKC010000004">
    <property type="protein sequence ID" value="MEV0708274.1"/>
    <property type="molecule type" value="Genomic_DNA"/>
</dbReference>